<gene>
    <name evidence="5" type="ORF">BDV27DRAFT_132678</name>
</gene>
<dbReference type="Pfam" id="PF07740">
    <property type="entry name" value="Toxin_12"/>
    <property type="match status" value="1"/>
</dbReference>
<dbReference type="GeneID" id="43652377"/>
<dbReference type="InterPro" id="IPR011696">
    <property type="entry name" value="Huwentoxin-1"/>
</dbReference>
<keyword evidence="4" id="KW-0732">Signal</keyword>
<evidence type="ECO:0000313" key="6">
    <source>
        <dbReference type="Proteomes" id="UP000326268"/>
    </source>
</evidence>
<dbReference type="AlphaFoldDB" id="A0A5N6ZWD7"/>
<evidence type="ECO:0000256" key="2">
    <source>
        <dbReference type="ARBA" id="ARBA00022525"/>
    </source>
</evidence>
<protein>
    <submittedName>
        <fullName evidence="5">Uncharacterized protein</fullName>
    </submittedName>
</protein>
<sequence length="64" mass="6700">MNLLSTILALVVVSMATAVTAANLDNNIEARGCATIGMSCKKNRDCCASYSCKNTVAKNLSVCQ</sequence>
<name>A0A5N6ZWD7_9EURO</name>
<feature type="chain" id="PRO_5024896809" evidence="4">
    <location>
        <begin position="22"/>
        <end position="64"/>
    </location>
</feature>
<dbReference type="GO" id="GO:0005576">
    <property type="term" value="C:extracellular region"/>
    <property type="evidence" value="ECO:0007669"/>
    <property type="project" value="UniProtKB-SubCell"/>
</dbReference>
<evidence type="ECO:0000256" key="3">
    <source>
        <dbReference type="ARBA" id="ARBA00023157"/>
    </source>
</evidence>
<feature type="signal peptide" evidence="4">
    <location>
        <begin position="1"/>
        <end position="21"/>
    </location>
</feature>
<reference evidence="5 6" key="1">
    <citation type="submission" date="2019-04" db="EMBL/GenBank/DDBJ databases">
        <title>Friends and foes A comparative genomics studyof 23 Aspergillus species from section Flavi.</title>
        <authorList>
            <consortium name="DOE Joint Genome Institute"/>
            <person name="Kjaerbolling I."/>
            <person name="Vesth T."/>
            <person name="Frisvad J.C."/>
            <person name="Nybo J.L."/>
            <person name="Theobald S."/>
            <person name="Kildgaard S."/>
            <person name="Isbrandt T."/>
            <person name="Kuo A."/>
            <person name="Sato A."/>
            <person name="Lyhne E.K."/>
            <person name="Kogle M.E."/>
            <person name="Wiebenga A."/>
            <person name="Kun R.S."/>
            <person name="Lubbers R.J."/>
            <person name="Makela M.R."/>
            <person name="Barry K."/>
            <person name="Chovatia M."/>
            <person name="Clum A."/>
            <person name="Daum C."/>
            <person name="Haridas S."/>
            <person name="He G."/>
            <person name="LaButti K."/>
            <person name="Lipzen A."/>
            <person name="Mondo S."/>
            <person name="Riley R."/>
            <person name="Salamov A."/>
            <person name="Simmons B.A."/>
            <person name="Magnuson J.K."/>
            <person name="Henrissat B."/>
            <person name="Mortensen U.H."/>
            <person name="Larsen T.O."/>
            <person name="Devries R.P."/>
            <person name="Grigoriev I.V."/>
            <person name="Machida M."/>
            <person name="Baker S.E."/>
            <person name="Andersen M.R."/>
        </authorList>
    </citation>
    <scope>NUCLEOTIDE SEQUENCE [LARGE SCALE GENOMIC DNA]</scope>
    <source>
        <strain evidence="5 6">CBS 763.97</strain>
    </source>
</reference>
<dbReference type="Proteomes" id="UP000326268">
    <property type="component" value="Unassembled WGS sequence"/>
</dbReference>
<organism evidence="5 6">
    <name type="scientific">Aspergillus caelatus</name>
    <dbReference type="NCBI Taxonomy" id="61420"/>
    <lineage>
        <taxon>Eukaryota</taxon>
        <taxon>Fungi</taxon>
        <taxon>Dikarya</taxon>
        <taxon>Ascomycota</taxon>
        <taxon>Pezizomycotina</taxon>
        <taxon>Eurotiomycetes</taxon>
        <taxon>Eurotiomycetidae</taxon>
        <taxon>Eurotiales</taxon>
        <taxon>Aspergillaceae</taxon>
        <taxon>Aspergillus</taxon>
        <taxon>Aspergillus subgen. Circumdati</taxon>
    </lineage>
</organism>
<dbReference type="EMBL" id="ML737727">
    <property type="protein sequence ID" value="KAE8361678.1"/>
    <property type="molecule type" value="Genomic_DNA"/>
</dbReference>
<evidence type="ECO:0000256" key="1">
    <source>
        <dbReference type="ARBA" id="ARBA00004613"/>
    </source>
</evidence>
<dbReference type="RefSeq" id="XP_031924759.1">
    <property type="nucleotide sequence ID" value="XM_032067931.1"/>
</dbReference>
<keyword evidence="3" id="KW-1015">Disulfide bond</keyword>
<proteinExistence type="predicted"/>
<evidence type="ECO:0000256" key="4">
    <source>
        <dbReference type="SAM" id="SignalP"/>
    </source>
</evidence>
<accession>A0A5N6ZWD7</accession>
<dbReference type="GO" id="GO:0008200">
    <property type="term" value="F:ion channel inhibitor activity"/>
    <property type="evidence" value="ECO:0007669"/>
    <property type="project" value="InterPro"/>
</dbReference>
<comment type="subcellular location">
    <subcellularLocation>
        <location evidence="1">Secreted</location>
    </subcellularLocation>
</comment>
<keyword evidence="2" id="KW-0964">Secreted</keyword>
<keyword evidence="6" id="KW-1185">Reference proteome</keyword>
<evidence type="ECO:0000313" key="5">
    <source>
        <dbReference type="EMBL" id="KAE8361678.1"/>
    </source>
</evidence>